<evidence type="ECO:0000256" key="5">
    <source>
        <dbReference type="ARBA" id="ARBA00022801"/>
    </source>
</evidence>
<evidence type="ECO:0000256" key="2">
    <source>
        <dbReference type="ARBA" id="ARBA00008779"/>
    </source>
</evidence>
<dbReference type="EMBL" id="JAIWYP010000015">
    <property type="protein sequence ID" value="KAH3700439.1"/>
    <property type="molecule type" value="Genomic_DNA"/>
</dbReference>
<dbReference type="GO" id="GO:0046872">
    <property type="term" value="F:metal ion binding"/>
    <property type="evidence" value="ECO:0007669"/>
    <property type="project" value="UniProtKB-KW"/>
</dbReference>
<dbReference type="AlphaFoldDB" id="A0A9D3YGZ8"/>
<evidence type="ECO:0000256" key="4">
    <source>
        <dbReference type="ARBA" id="ARBA00022729"/>
    </source>
</evidence>
<organism evidence="8 9">
    <name type="scientific">Dreissena polymorpha</name>
    <name type="common">Zebra mussel</name>
    <name type="synonym">Mytilus polymorpha</name>
    <dbReference type="NCBI Taxonomy" id="45954"/>
    <lineage>
        <taxon>Eukaryota</taxon>
        <taxon>Metazoa</taxon>
        <taxon>Spiralia</taxon>
        <taxon>Lophotrochozoa</taxon>
        <taxon>Mollusca</taxon>
        <taxon>Bivalvia</taxon>
        <taxon>Autobranchia</taxon>
        <taxon>Heteroconchia</taxon>
        <taxon>Euheterodonta</taxon>
        <taxon>Imparidentia</taxon>
        <taxon>Neoheterodontei</taxon>
        <taxon>Myida</taxon>
        <taxon>Dreissenoidea</taxon>
        <taxon>Dreissenidae</taxon>
        <taxon>Dreissena</taxon>
    </lineage>
</organism>
<evidence type="ECO:0000256" key="1">
    <source>
        <dbReference type="ARBA" id="ARBA00001913"/>
    </source>
</evidence>
<reference evidence="8" key="1">
    <citation type="journal article" date="2019" name="bioRxiv">
        <title>The Genome of the Zebra Mussel, Dreissena polymorpha: A Resource for Invasive Species Research.</title>
        <authorList>
            <person name="McCartney M.A."/>
            <person name="Auch B."/>
            <person name="Kono T."/>
            <person name="Mallez S."/>
            <person name="Zhang Y."/>
            <person name="Obille A."/>
            <person name="Becker A."/>
            <person name="Abrahante J.E."/>
            <person name="Garbe J."/>
            <person name="Badalamenti J.P."/>
            <person name="Herman A."/>
            <person name="Mangelson H."/>
            <person name="Liachko I."/>
            <person name="Sullivan S."/>
            <person name="Sone E.D."/>
            <person name="Koren S."/>
            <person name="Silverstein K.A.T."/>
            <person name="Beckman K.B."/>
            <person name="Gohl D.M."/>
        </authorList>
    </citation>
    <scope>NUCLEOTIDE SEQUENCE</scope>
    <source>
        <strain evidence="8">Duluth1</strain>
        <tissue evidence="8">Whole animal</tissue>
    </source>
</reference>
<dbReference type="GO" id="GO:0005737">
    <property type="term" value="C:cytoplasm"/>
    <property type="evidence" value="ECO:0007669"/>
    <property type="project" value="TreeGrafter"/>
</dbReference>
<comment type="similarity">
    <text evidence="2">Belongs to the sulfatase family.</text>
</comment>
<dbReference type="Gene3D" id="3.40.720.10">
    <property type="entry name" value="Alkaline Phosphatase, subunit A"/>
    <property type="match status" value="1"/>
</dbReference>
<dbReference type="PANTHER" id="PTHR45953">
    <property type="entry name" value="IDURONATE 2-SULFATASE"/>
    <property type="match status" value="1"/>
</dbReference>
<accession>A0A9D3YGZ8</accession>
<comment type="caution">
    <text evidence="8">The sequence shown here is derived from an EMBL/GenBank/DDBJ whole genome shotgun (WGS) entry which is preliminary data.</text>
</comment>
<keyword evidence="4" id="KW-0732">Signal</keyword>
<evidence type="ECO:0000259" key="7">
    <source>
        <dbReference type="Pfam" id="PF00884"/>
    </source>
</evidence>
<dbReference type="SUPFAM" id="SSF53649">
    <property type="entry name" value="Alkaline phosphatase-like"/>
    <property type="match status" value="1"/>
</dbReference>
<sequence>MVIQMSEIRAYLLAVVIGTLLRGYDCKNVLFIVIDDLRPDLGCYRGSDFPATTDPPIYSPNIDQLASKSILFKRAHVQQALCSPSRTSFLTSRRPDTTLVWDLNAYWRNVSGNFTTIPQYFKNHGHMSVGMGKIFHSPNVSGHDDPISWSLPYHRENPGKLEGHERSWKFVPDNDTIADPLQDMRIAKDAITTLGYFAKGGKYQNQPFFLAVGFIRPHLPFISPISYSKHYPQESVILPQNPLPPVHMPPVAWTNINELSQYDDMVALQASGAINSSLPDNTTLDLRKAYYSAVSYLDAMVGSVLDELKRLNLDNNTIVSLIGDHGYHLGEHGLWCKFTNFELATHAPMIIRIPGLTDQGIVTESLVEMVDLFPTLVEASGLPKLPVCPPNSKSVRTCTEGESLMPLVSNPSMKWKNAAFSQYPRTQSKTNIMGYTIRTDEHRYTEWPEFSYTTHTPDWTRLHGKELYDHTIDPDENVNRSADPLYANITRILKARLHAGWRDSSPSINPSVIVG</sequence>
<evidence type="ECO:0000313" key="8">
    <source>
        <dbReference type="EMBL" id="KAH3700439.1"/>
    </source>
</evidence>
<keyword evidence="3" id="KW-0479">Metal-binding</keyword>
<feature type="domain" description="Sulfatase N-terminal" evidence="7">
    <location>
        <begin position="27"/>
        <end position="381"/>
    </location>
</feature>
<dbReference type="Pfam" id="PF00884">
    <property type="entry name" value="Sulfatase"/>
    <property type="match status" value="1"/>
</dbReference>
<dbReference type="InterPro" id="IPR000917">
    <property type="entry name" value="Sulfatase_N"/>
</dbReference>
<dbReference type="InterPro" id="IPR035874">
    <property type="entry name" value="IDS"/>
</dbReference>
<proteinExistence type="inferred from homology"/>
<dbReference type="Proteomes" id="UP000828390">
    <property type="component" value="Unassembled WGS sequence"/>
</dbReference>
<evidence type="ECO:0000256" key="6">
    <source>
        <dbReference type="ARBA" id="ARBA00022837"/>
    </source>
</evidence>
<dbReference type="CDD" id="cd16030">
    <property type="entry name" value="iduronate-2-sulfatase"/>
    <property type="match status" value="1"/>
</dbReference>
<dbReference type="InterPro" id="IPR017850">
    <property type="entry name" value="Alkaline_phosphatase_core_sf"/>
</dbReference>
<keyword evidence="9" id="KW-1185">Reference proteome</keyword>
<reference evidence="8" key="2">
    <citation type="submission" date="2020-11" db="EMBL/GenBank/DDBJ databases">
        <authorList>
            <person name="McCartney M.A."/>
            <person name="Auch B."/>
            <person name="Kono T."/>
            <person name="Mallez S."/>
            <person name="Becker A."/>
            <person name="Gohl D.M."/>
            <person name="Silverstein K.A.T."/>
            <person name="Koren S."/>
            <person name="Bechman K.B."/>
            <person name="Herman A."/>
            <person name="Abrahante J.E."/>
            <person name="Garbe J."/>
        </authorList>
    </citation>
    <scope>NUCLEOTIDE SEQUENCE</scope>
    <source>
        <strain evidence="8">Duluth1</strain>
        <tissue evidence="8">Whole animal</tissue>
    </source>
</reference>
<dbReference type="GO" id="GO:0004423">
    <property type="term" value="F:iduronate-2-sulfatase activity"/>
    <property type="evidence" value="ECO:0007669"/>
    <property type="project" value="InterPro"/>
</dbReference>
<evidence type="ECO:0000313" key="9">
    <source>
        <dbReference type="Proteomes" id="UP000828390"/>
    </source>
</evidence>
<keyword evidence="6" id="KW-0106">Calcium</keyword>
<name>A0A9D3YGZ8_DREPO</name>
<gene>
    <name evidence="8" type="ORF">DPMN_075415</name>
</gene>
<comment type="cofactor">
    <cofactor evidence="1">
        <name>Ca(2+)</name>
        <dbReference type="ChEBI" id="CHEBI:29108"/>
    </cofactor>
</comment>
<keyword evidence="5" id="KW-0378">Hydrolase</keyword>
<dbReference type="PANTHER" id="PTHR45953:SF1">
    <property type="entry name" value="IDURONATE 2-SULFATASE"/>
    <property type="match status" value="1"/>
</dbReference>
<evidence type="ECO:0000256" key="3">
    <source>
        <dbReference type="ARBA" id="ARBA00022723"/>
    </source>
</evidence>
<protein>
    <recommendedName>
        <fullName evidence="7">Sulfatase N-terminal domain-containing protein</fullName>
    </recommendedName>
</protein>